<dbReference type="AlphaFoldDB" id="A0A066XEG2"/>
<dbReference type="EMBL" id="JMSE01001158">
    <property type="protein sequence ID" value="KDN64126.1"/>
    <property type="molecule type" value="Genomic_DNA"/>
</dbReference>
<accession>A0A066XEG2</accession>
<dbReference type="STRING" id="1173701.A0A066XEG2"/>
<evidence type="ECO:0000256" key="5">
    <source>
        <dbReference type="ARBA" id="ARBA00023242"/>
    </source>
</evidence>
<evidence type="ECO:0000256" key="1">
    <source>
        <dbReference type="ARBA" id="ARBA00022723"/>
    </source>
</evidence>
<dbReference type="InterPro" id="IPR001138">
    <property type="entry name" value="Zn2Cys6_DnaBD"/>
</dbReference>
<dbReference type="CDD" id="cd00067">
    <property type="entry name" value="GAL4"/>
    <property type="match status" value="1"/>
</dbReference>
<dbReference type="HOGENOM" id="CLU_044368_2_0_1"/>
<comment type="caution">
    <text evidence="6">The sequence shown here is derived from an EMBL/GenBank/DDBJ whole genome shotgun (WGS) entry which is preliminary data.</text>
</comment>
<evidence type="ECO:0000256" key="4">
    <source>
        <dbReference type="ARBA" id="ARBA00023163"/>
    </source>
</evidence>
<gene>
    <name evidence="6" type="ORF">CSUB01_03699</name>
</gene>
<keyword evidence="3" id="KW-0805">Transcription regulation</keyword>
<evidence type="ECO:0000313" key="6">
    <source>
        <dbReference type="EMBL" id="KDN64126.1"/>
    </source>
</evidence>
<dbReference type="Proteomes" id="UP000027238">
    <property type="component" value="Unassembled WGS sequence"/>
</dbReference>
<keyword evidence="1" id="KW-0479">Metal-binding</keyword>
<evidence type="ECO:0000256" key="3">
    <source>
        <dbReference type="ARBA" id="ARBA00023015"/>
    </source>
</evidence>
<keyword evidence="5" id="KW-0539">Nucleus</keyword>
<keyword evidence="4" id="KW-0804">Transcription</keyword>
<dbReference type="OrthoDB" id="5423818at2759"/>
<dbReference type="GO" id="GO:0008270">
    <property type="term" value="F:zinc ion binding"/>
    <property type="evidence" value="ECO:0007669"/>
    <property type="project" value="InterPro"/>
</dbReference>
<organism evidence="6 7">
    <name type="scientific">Colletotrichum sublineola</name>
    <name type="common">Sorghum anthracnose fungus</name>
    <dbReference type="NCBI Taxonomy" id="1173701"/>
    <lineage>
        <taxon>Eukaryota</taxon>
        <taxon>Fungi</taxon>
        <taxon>Dikarya</taxon>
        <taxon>Ascomycota</taxon>
        <taxon>Pezizomycotina</taxon>
        <taxon>Sordariomycetes</taxon>
        <taxon>Hypocreomycetidae</taxon>
        <taxon>Glomerellales</taxon>
        <taxon>Glomerellaceae</taxon>
        <taxon>Colletotrichum</taxon>
        <taxon>Colletotrichum graminicola species complex</taxon>
    </lineage>
</organism>
<dbReference type="PANTHER" id="PTHR47660:SF3">
    <property type="entry name" value="FINGER DOMAIN PROTEIN, PUTATIVE (AFU_ORTHOLOGUE AFUA_4G03310)-RELATED"/>
    <property type="match status" value="1"/>
</dbReference>
<evidence type="ECO:0000256" key="2">
    <source>
        <dbReference type="ARBA" id="ARBA00022833"/>
    </source>
</evidence>
<evidence type="ECO:0008006" key="8">
    <source>
        <dbReference type="Google" id="ProtNLM"/>
    </source>
</evidence>
<proteinExistence type="predicted"/>
<dbReference type="GO" id="GO:0000981">
    <property type="term" value="F:DNA-binding transcription factor activity, RNA polymerase II-specific"/>
    <property type="evidence" value="ECO:0007669"/>
    <property type="project" value="InterPro"/>
</dbReference>
<dbReference type="eggNOG" id="ENOG502S073">
    <property type="taxonomic scope" value="Eukaryota"/>
</dbReference>
<keyword evidence="2" id="KW-0862">Zinc</keyword>
<name>A0A066XEG2_COLSU</name>
<dbReference type="PANTHER" id="PTHR47660">
    <property type="entry name" value="TRANSCRIPTION FACTOR WITH C2H2 AND ZN(2)-CYS(6) DNA BINDING DOMAIN (EUROFUNG)-RELATED-RELATED"/>
    <property type="match status" value="1"/>
</dbReference>
<protein>
    <recommendedName>
        <fullName evidence="8">Zn(2)-C6 fungal-type domain-containing protein</fullName>
    </recommendedName>
</protein>
<dbReference type="OMA" id="AKTKCCY"/>
<sequence length="460" mass="52136">MSLDFGLAGTRSDRVPEVSFCELCSKPFTRDVDSKEIALKRHLAYCRRKKTWPSPCCARCEEKGLDCVYPENTAQRRLATTPAFQYSSTLEASPPQSFVHTDTSSSVPHNEMLWDYSTHLLNPDDAAFFGDIADLGFDFAPGLESLSDGLRVTHTTPTRETYGDIISFGTRNGISVASEASIPLISLCTNNGMAENKSRSLIRRALRSYPHMMTRRSSFPPFIHQYQDKSHIPEPLANCMSIAVLYVARNNDTRSFLWKTIREEQDRNIKHMQHYTKHEVFAALQAEIIYIIMRVVDGEAISTEQREYNMEMLLAYAAFWKQFLTITDTPCTVDSDVSVSWEDWILNESRTRVACVWFLVAQIACVEVGTGCKVLESWKDLPLPCHKALWAASTQEAWEEETMALSYLHNSPRQISSIGELRECNRAENDGYNAERLDTWNSGADNIGNLLNLATTVMQF</sequence>
<reference evidence="7" key="1">
    <citation type="journal article" date="2014" name="Genome Announc.">
        <title>Draft genome sequence of Colletotrichum sublineola, a destructive pathogen of cultivated sorghum.</title>
        <authorList>
            <person name="Baroncelli R."/>
            <person name="Sanz-Martin J.M."/>
            <person name="Rech G.E."/>
            <person name="Sukno S.A."/>
            <person name="Thon M.R."/>
        </authorList>
    </citation>
    <scope>NUCLEOTIDE SEQUENCE [LARGE SCALE GENOMIC DNA]</scope>
    <source>
        <strain evidence="7">TX430BB</strain>
    </source>
</reference>
<keyword evidence="7" id="KW-1185">Reference proteome</keyword>
<evidence type="ECO:0000313" key="7">
    <source>
        <dbReference type="Proteomes" id="UP000027238"/>
    </source>
</evidence>